<protein>
    <submittedName>
        <fullName evidence="1">DUF2523 domain-containing protein</fullName>
    </submittedName>
</protein>
<evidence type="ECO:0000313" key="1">
    <source>
        <dbReference type="EMBL" id="MDF3831819.1"/>
    </source>
</evidence>
<comment type="caution">
    <text evidence="1">The sequence shown here is derived from an EMBL/GenBank/DDBJ whole genome shotgun (WGS) entry which is preliminary data.</text>
</comment>
<dbReference type="EMBL" id="JARJLM010000036">
    <property type="protein sequence ID" value="MDF3831819.1"/>
    <property type="molecule type" value="Genomic_DNA"/>
</dbReference>
<dbReference type="Pfam" id="PF10734">
    <property type="entry name" value="DUF2523"/>
    <property type="match status" value="1"/>
</dbReference>
<proteinExistence type="predicted"/>
<dbReference type="Proteomes" id="UP001216674">
    <property type="component" value="Unassembled WGS sequence"/>
</dbReference>
<name>A0ABT6AH94_9BURK</name>
<organism evidence="1 2">
    <name type="scientific">Cupriavidus basilensis</name>
    <dbReference type="NCBI Taxonomy" id="68895"/>
    <lineage>
        <taxon>Bacteria</taxon>
        <taxon>Pseudomonadati</taxon>
        <taxon>Pseudomonadota</taxon>
        <taxon>Betaproteobacteria</taxon>
        <taxon>Burkholderiales</taxon>
        <taxon>Burkholderiaceae</taxon>
        <taxon>Cupriavidus</taxon>
    </lineage>
</organism>
<accession>A0ABT6AH94</accession>
<keyword evidence="2" id="KW-1185">Reference proteome</keyword>
<gene>
    <name evidence="1" type="ORF">P3W85_02440</name>
</gene>
<dbReference type="RefSeq" id="WP_276263592.1">
    <property type="nucleotide sequence ID" value="NZ_JARJLM010000036.1"/>
</dbReference>
<sequence length="99" mass="10432">MPVFLLSLLGGLVSIAASMVGRVLIALSISYVTYSGLSVLIDSYKAQVLSNLGALPIEFVQVLALVKLDVCVSIFFSAVAARLVLSGLTSDKITKMVLK</sequence>
<reference evidence="1 2" key="1">
    <citation type="submission" date="2023-03" db="EMBL/GenBank/DDBJ databases">
        <title>Draft assemblies of triclosan tolerant bacteria isolated from returned activated sludge.</title>
        <authorList>
            <person name="Van Hamelsveld S."/>
        </authorList>
    </citation>
    <scope>NUCLEOTIDE SEQUENCE [LARGE SCALE GENOMIC DNA]</scope>
    <source>
        <strain evidence="1 2">GW210010_S58</strain>
    </source>
</reference>
<evidence type="ECO:0000313" key="2">
    <source>
        <dbReference type="Proteomes" id="UP001216674"/>
    </source>
</evidence>
<dbReference type="InterPro" id="IPR019670">
    <property type="entry name" value="DUF2523"/>
</dbReference>